<evidence type="ECO:0000313" key="4">
    <source>
        <dbReference type="Proteomes" id="UP001163152"/>
    </source>
</evidence>
<accession>A0A9E8Z828</accession>
<dbReference type="Proteomes" id="UP001163152">
    <property type="component" value="Chromosome"/>
</dbReference>
<dbReference type="SUPFAM" id="SSF52821">
    <property type="entry name" value="Rhodanese/Cell cycle control phosphatase"/>
    <property type="match status" value="1"/>
</dbReference>
<dbReference type="InterPro" id="IPR001763">
    <property type="entry name" value="Rhodanese-like_dom"/>
</dbReference>
<sequence>MADFEDAVTRAKDNMPNLTPTPPGFHSQATPTELKARLQWGEPGLTILDVRDHNAFNECRILGAITMPIEQLPQWANSSLAHKRDIYVYGATDEDTASAANLLREAGFDKVAELKGGLEAWRAIEGPIEGIASIQSPSAGAYNVAERLREFAAERDKEKNSSFS</sequence>
<protein>
    <submittedName>
        <fullName evidence="3">Rhodanese-like domain-containing protein</fullName>
    </submittedName>
</protein>
<evidence type="ECO:0000256" key="1">
    <source>
        <dbReference type="SAM" id="MobiDB-lite"/>
    </source>
</evidence>
<organism evidence="3 4">
    <name type="scientific">Thermocoleostomius sinensis A174</name>
    <dbReference type="NCBI Taxonomy" id="2016057"/>
    <lineage>
        <taxon>Bacteria</taxon>
        <taxon>Bacillati</taxon>
        <taxon>Cyanobacteriota</taxon>
        <taxon>Cyanophyceae</taxon>
        <taxon>Oculatellales</taxon>
        <taxon>Oculatellaceae</taxon>
        <taxon>Thermocoleostomius</taxon>
    </lineage>
</organism>
<dbReference type="InterPro" id="IPR050229">
    <property type="entry name" value="GlpE_sulfurtransferase"/>
</dbReference>
<dbReference type="PROSITE" id="PS50206">
    <property type="entry name" value="RHODANESE_3"/>
    <property type="match status" value="1"/>
</dbReference>
<dbReference type="PANTHER" id="PTHR43031">
    <property type="entry name" value="FAD-DEPENDENT OXIDOREDUCTASE"/>
    <property type="match status" value="1"/>
</dbReference>
<proteinExistence type="predicted"/>
<dbReference type="KEGG" id="tsin:OXH18_13530"/>
<dbReference type="PANTHER" id="PTHR43031:SF1">
    <property type="entry name" value="PYRIDINE NUCLEOTIDE-DISULPHIDE OXIDOREDUCTASE"/>
    <property type="match status" value="1"/>
</dbReference>
<reference evidence="3" key="1">
    <citation type="submission" date="2022-12" db="EMBL/GenBank/DDBJ databases">
        <title>Polyphasic identification of a Novel Hot-Spring Cyanobacterium Ocullathermofonsia sinensis gen nov. sp. nov. and Genomic Insights on its Adaptations to the Thermal Habitat.</title>
        <authorList>
            <person name="Daroch M."/>
            <person name="Tang J."/>
            <person name="Jiang Y."/>
        </authorList>
    </citation>
    <scope>NUCLEOTIDE SEQUENCE</scope>
    <source>
        <strain evidence="3">PKUAC-SCTA174</strain>
    </source>
</reference>
<name>A0A9E8Z828_9CYAN</name>
<dbReference type="Pfam" id="PF00581">
    <property type="entry name" value="Rhodanese"/>
    <property type="match status" value="1"/>
</dbReference>
<dbReference type="InterPro" id="IPR036873">
    <property type="entry name" value="Rhodanese-like_dom_sf"/>
</dbReference>
<evidence type="ECO:0000313" key="3">
    <source>
        <dbReference type="EMBL" id="WAL58209.1"/>
    </source>
</evidence>
<keyword evidence="4" id="KW-1185">Reference proteome</keyword>
<dbReference type="CDD" id="cd00158">
    <property type="entry name" value="RHOD"/>
    <property type="match status" value="1"/>
</dbReference>
<dbReference type="EMBL" id="CP113797">
    <property type="protein sequence ID" value="WAL58209.1"/>
    <property type="molecule type" value="Genomic_DNA"/>
</dbReference>
<gene>
    <name evidence="3" type="ORF">OXH18_13530</name>
</gene>
<dbReference type="AlphaFoldDB" id="A0A9E8Z828"/>
<evidence type="ECO:0000259" key="2">
    <source>
        <dbReference type="PROSITE" id="PS50206"/>
    </source>
</evidence>
<feature type="region of interest" description="Disordered" evidence="1">
    <location>
        <begin position="1"/>
        <end position="29"/>
    </location>
</feature>
<dbReference type="RefSeq" id="WP_268607613.1">
    <property type="nucleotide sequence ID" value="NZ_CP113797.1"/>
</dbReference>
<dbReference type="Gene3D" id="3.40.250.10">
    <property type="entry name" value="Rhodanese-like domain"/>
    <property type="match status" value="1"/>
</dbReference>
<feature type="domain" description="Rhodanese" evidence="2">
    <location>
        <begin position="41"/>
        <end position="130"/>
    </location>
</feature>
<dbReference type="SMART" id="SM00450">
    <property type="entry name" value="RHOD"/>
    <property type="match status" value="1"/>
</dbReference>